<proteinExistence type="predicted"/>
<reference evidence="1 2" key="1">
    <citation type="submission" date="2018-08" db="EMBL/GenBank/DDBJ databases">
        <title>A genome reference for cultivated species of the human gut microbiota.</title>
        <authorList>
            <person name="Zou Y."/>
            <person name="Xue W."/>
            <person name="Luo G."/>
        </authorList>
    </citation>
    <scope>NUCLEOTIDE SEQUENCE [LARGE SCALE GENOMIC DNA]</scope>
    <source>
        <strain evidence="1 2">AF48-16</strain>
    </source>
</reference>
<comment type="caution">
    <text evidence="1">The sequence shown here is derived from an EMBL/GenBank/DDBJ whole genome shotgun (WGS) entry which is preliminary data.</text>
</comment>
<dbReference type="Proteomes" id="UP000286288">
    <property type="component" value="Unassembled WGS sequence"/>
</dbReference>
<evidence type="ECO:0000313" key="1">
    <source>
        <dbReference type="EMBL" id="RHK04261.1"/>
    </source>
</evidence>
<gene>
    <name evidence="1" type="ORF">DW084_16300</name>
</gene>
<sequence length="73" mass="8358">MLKTNTSTDYKGQVMIDEKMVVYLSASIDKDKGVSTSPNISIQDPELYQKNKKTCREAIQEFLKELWALEDKA</sequence>
<organism evidence="1 2">
    <name type="scientific">Enterococcus casseliflavus</name>
    <name type="common">Enterococcus flavescens</name>
    <dbReference type="NCBI Taxonomy" id="37734"/>
    <lineage>
        <taxon>Bacteria</taxon>
        <taxon>Bacillati</taxon>
        <taxon>Bacillota</taxon>
        <taxon>Bacilli</taxon>
        <taxon>Lactobacillales</taxon>
        <taxon>Enterococcaceae</taxon>
        <taxon>Enterococcus</taxon>
    </lineage>
</organism>
<dbReference type="EMBL" id="QRMZ01000029">
    <property type="protein sequence ID" value="RHK04261.1"/>
    <property type="molecule type" value="Genomic_DNA"/>
</dbReference>
<evidence type="ECO:0000313" key="2">
    <source>
        <dbReference type="Proteomes" id="UP000286288"/>
    </source>
</evidence>
<accession>A0A415ENQ1</accession>
<dbReference type="AlphaFoldDB" id="A0A415ENQ1"/>
<protein>
    <submittedName>
        <fullName evidence="1">Uncharacterized protein</fullName>
    </submittedName>
</protein>
<name>A0A415ENQ1_ENTCA</name>